<organism evidence="3 4">
    <name type="scientific">Arsenicicoccus cauae</name>
    <dbReference type="NCBI Taxonomy" id="2663847"/>
    <lineage>
        <taxon>Bacteria</taxon>
        <taxon>Bacillati</taxon>
        <taxon>Actinomycetota</taxon>
        <taxon>Actinomycetes</taxon>
        <taxon>Micrococcales</taxon>
        <taxon>Intrasporangiaceae</taxon>
        <taxon>Arsenicicoccus</taxon>
    </lineage>
</organism>
<feature type="transmembrane region" description="Helical" evidence="2">
    <location>
        <begin position="145"/>
        <end position="168"/>
    </location>
</feature>
<feature type="transmembrane region" description="Helical" evidence="2">
    <location>
        <begin position="240"/>
        <end position="259"/>
    </location>
</feature>
<dbReference type="Proteomes" id="UP000431092">
    <property type="component" value="Unassembled WGS sequence"/>
</dbReference>
<dbReference type="Pfam" id="PF05145">
    <property type="entry name" value="AbrB"/>
    <property type="match status" value="1"/>
</dbReference>
<feature type="transmembrane region" description="Helical" evidence="2">
    <location>
        <begin position="56"/>
        <end position="78"/>
    </location>
</feature>
<gene>
    <name evidence="3" type="ORF">GGG17_00070</name>
</gene>
<name>A0A6I3IKA0_9MICO</name>
<feature type="transmembrane region" description="Helical" evidence="2">
    <location>
        <begin position="328"/>
        <end position="351"/>
    </location>
</feature>
<evidence type="ECO:0000256" key="2">
    <source>
        <dbReference type="SAM" id="Phobius"/>
    </source>
</evidence>
<dbReference type="EMBL" id="WLVL01000002">
    <property type="protein sequence ID" value="MTB70400.1"/>
    <property type="molecule type" value="Genomic_DNA"/>
</dbReference>
<keyword evidence="4" id="KW-1185">Reference proteome</keyword>
<sequence>MTSPPARSLARGLAVGVVVWVGLALLHLPSPSLFAGLTAGAVLALGSPQAPRLPRWSVVLAQALVGVTIGETVTLSALRQIAADWPSVVVVTVATLLLSLLGGVILARLHPISLATGLFSMAAGGASGITSVAEELGADARVVSILQYLRVLLVLVTLPLVVGLVFHPQTGQGAGAASGAGGADGSCGGWLTSLAFVAVSVGAGLLVARLVPVSTFTLIGPLAVAGGLTLWGGLGPTRTPTVLVALAMLAIGLQVGVKFTRDSVRAIGRLLPAGLVLVAALLVLCGLLGWVLSRVTGVDPLTTYLATTPGGLFAVLATATDSGAEPTYVFAVQLARLLAILALAPLLACWLRARRPWRARSPSTNDRTVSPSGRRADRS</sequence>
<evidence type="ECO:0000313" key="4">
    <source>
        <dbReference type="Proteomes" id="UP000431092"/>
    </source>
</evidence>
<proteinExistence type="predicted"/>
<dbReference type="PANTHER" id="PTHR38457:SF1">
    <property type="entry name" value="REGULATOR ABRB-RELATED"/>
    <property type="match status" value="1"/>
</dbReference>
<dbReference type="AlphaFoldDB" id="A0A6I3IKA0"/>
<reference evidence="3 4" key="1">
    <citation type="submission" date="2019-11" db="EMBL/GenBank/DDBJ databases">
        <title>Whole genome sequencing identifies a novel species of the genus Arsenicicoccus isolated from human blood.</title>
        <authorList>
            <person name="Jeong J.H."/>
            <person name="Kweon O.J."/>
            <person name="Kim H.R."/>
            <person name="Kim T.-H."/>
            <person name="Ha S.-M."/>
            <person name="Lee M.-K."/>
        </authorList>
    </citation>
    <scope>NUCLEOTIDE SEQUENCE [LARGE SCALE GENOMIC DNA]</scope>
    <source>
        <strain evidence="3 4">MKL-02</strain>
    </source>
</reference>
<feature type="transmembrane region" description="Helical" evidence="2">
    <location>
        <begin position="85"/>
        <end position="106"/>
    </location>
</feature>
<feature type="transmembrane region" description="Helical" evidence="2">
    <location>
        <begin position="215"/>
        <end position="234"/>
    </location>
</feature>
<comment type="caution">
    <text evidence="3">The sequence shown here is derived from an EMBL/GenBank/DDBJ whole genome shotgun (WGS) entry which is preliminary data.</text>
</comment>
<keyword evidence="2" id="KW-1133">Transmembrane helix</keyword>
<keyword evidence="2" id="KW-0472">Membrane</keyword>
<dbReference type="PANTHER" id="PTHR38457">
    <property type="entry name" value="REGULATOR ABRB-RELATED"/>
    <property type="match status" value="1"/>
</dbReference>
<feature type="transmembrane region" description="Helical" evidence="2">
    <location>
        <begin position="271"/>
        <end position="292"/>
    </location>
</feature>
<evidence type="ECO:0000256" key="1">
    <source>
        <dbReference type="SAM" id="MobiDB-lite"/>
    </source>
</evidence>
<protein>
    <submittedName>
        <fullName evidence="3">AbrB family transcriptional regulator</fullName>
    </submittedName>
</protein>
<dbReference type="InterPro" id="IPR007820">
    <property type="entry name" value="AbrB_fam"/>
</dbReference>
<feature type="compositionally biased region" description="Polar residues" evidence="1">
    <location>
        <begin position="361"/>
        <end position="371"/>
    </location>
</feature>
<dbReference type="PIRSF" id="PIRSF038991">
    <property type="entry name" value="Protein_AbrB"/>
    <property type="match status" value="1"/>
</dbReference>
<keyword evidence="2" id="KW-0812">Transmembrane</keyword>
<evidence type="ECO:0000313" key="3">
    <source>
        <dbReference type="EMBL" id="MTB70400.1"/>
    </source>
</evidence>
<feature type="transmembrane region" description="Helical" evidence="2">
    <location>
        <begin position="188"/>
        <end position="208"/>
    </location>
</feature>
<dbReference type="NCBIfam" id="TIGR03082">
    <property type="entry name" value="Gneg_AbrB_dup"/>
    <property type="match status" value="2"/>
</dbReference>
<feature type="transmembrane region" description="Helical" evidence="2">
    <location>
        <begin position="112"/>
        <end position="133"/>
    </location>
</feature>
<accession>A0A6I3IKA0</accession>
<dbReference type="RefSeq" id="WP_311966313.1">
    <property type="nucleotide sequence ID" value="NZ_WLVL01000002.1"/>
</dbReference>
<dbReference type="GO" id="GO:0016020">
    <property type="term" value="C:membrane"/>
    <property type="evidence" value="ECO:0007669"/>
    <property type="project" value="InterPro"/>
</dbReference>
<feature type="region of interest" description="Disordered" evidence="1">
    <location>
        <begin position="360"/>
        <end position="379"/>
    </location>
</feature>
<dbReference type="GO" id="GO:0010468">
    <property type="term" value="P:regulation of gene expression"/>
    <property type="evidence" value="ECO:0007669"/>
    <property type="project" value="InterPro"/>
</dbReference>
<dbReference type="InterPro" id="IPR017516">
    <property type="entry name" value="AbrB_dup"/>
</dbReference>